<evidence type="ECO:0008006" key="5">
    <source>
        <dbReference type="Google" id="ProtNLM"/>
    </source>
</evidence>
<dbReference type="Proteomes" id="UP001494902">
    <property type="component" value="Unassembled WGS sequence"/>
</dbReference>
<evidence type="ECO:0000313" key="4">
    <source>
        <dbReference type="Proteomes" id="UP001494902"/>
    </source>
</evidence>
<keyword evidence="2" id="KW-0472">Membrane</keyword>
<feature type="transmembrane region" description="Helical" evidence="2">
    <location>
        <begin position="391"/>
        <end position="414"/>
    </location>
</feature>
<organism evidence="3 4">
    <name type="scientific">Pseudonocardia nematodicida</name>
    <dbReference type="NCBI Taxonomy" id="1206997"/>
    <lineage>
        <taxon>Bacteria</taxon>
        <taxon>Bacillati</taxon>
        <taxon>Actinomycetota</taxon>
        <taxon>Actinomycetes</taxon>
        <taxon>Pseudonocardiales</taxon>
        <taxon>Pseudonocardiaceae</taxon>
        <taxon>Pseudonocardia</taxon>
    </lineage>
</organism>
<keyword evidence="2" id="KW-1133">Transmembrane helix</keyword>
<keyword evidence="4" id="KW-1185">Reference proteome</keyword>
<evidence type="ECO:0000256" key="1">
    <source>
        <dbReference type="SAM" id="MobiDB-lite"/>
    </source>
</evidence>
<proteinExistence type="predicted"/>
<feature type="compositionally biased region" description="Pro residues" evidence="1">
    <location>
        <begin position="195"/>
        <end position="207"/>
    </location>
</feature>
<feature type="compositionally biased region" description="Low complexity" evidence="1">
    <location>
        <begin position="165"/>
        <end position="194"/>
    </location>
</feature>
<name>A0ABV1K6G8_9PSEU</name>
<dbReference type="RefSeq" id="WP_349297159.1">
    <property type="nucleotide sequence ID" value="NZ_JBEDNQ010000002.1"/>
</dbReference>
<gene>
    <name evidence="3" type="ORF">WIS52_06295</name>
</gene>
<dbReference type="EMBL" id="JBEDNQ010000002">
    <property type="protein sequence ID" value="MEQ3550076.1"/>
    <property type="molecule type" value="Genomic_DNA"/>
</dbReference>
<accession>A0ABV1K6G8</accession>
<protein>
    <recommendedName>
        <fullName evidence="5">Capsular polysaccharide biosynthesis protein</fullName>
    </recommendedName>
</protein>
<feature type="region of interest" description="Disordered" evidence="1">
    <location>
        <begin position="1"/>
        <end position="229"/>
    </location>
</feature>
<feature type="compositionally biased region" description="Low complexity" evidence="1">
    <location>
        <begin position="99"/>
        <end position="119"/>
    </location>
</feature>
<sequence>MARTRQVRAPLVPSRPPSRPDPEQPAAGDDGAVPPGTEPASTAGTRSAGSGDRPAGDHRADGSTGPGESSVAEDRGSGDRATASTGSAEPPVPDDRSPGAVDATGAAVSAAGTGHTGRPVPRPSPVPRPLARHAGGGELPEPRRPYGPAHGPAGGDTPEPRRPRGPGVPSAPRARVAPVAPEGPVPRTAKGLPARPVPPFRPGPGGPGGPIGPGRSGGPPGPVPAGRRGGPLRAAAVALRRRHRRVVGLSLAAAVAAAGLALLFPAPTVATTSVQVGAVGTADPGPATARALGAASSDAFTDRVAQLAGTTPADVAARLTVTAPTPGVVDVRAAGTDAAGSSALAGDAVTALGEQVGALDAAVSRAGGGQPGEATVVVPGPEPVVAPEVAIGWWVGGAAVLAALAVPVVVAIAVPAVRRARGLLPEASPADRLRPVLGLPVLEPGYAPDAVPLLASAYRSLLRGAPVLTVVQLTGEPACDVGSELVKAAALVGDRREYTDLTPGATPVRVDPAVPVIRALRVHRISHEDLRLVREGGPTVLAVQTAGTRASDVVTVMEALRAVGAPPVLCLVWPGRLPRDPARVPLPADVRTWSERP</sequence>
<evidence type="ECO:0000256" key="2">
    <source>
        <dbReference type="SAM" id="Phobius"/>
    </source>
</evidence>
<feature type="transmembrane region" description="Helical" evidence="2">
    <location>
        <begin position="246"/>
        <end position="264"/>
    </location>
</feature>
<feature type="compositionally biased region" description="Polar residues" evidence="1">
    <location>
        <begin position="39"/>
        <end position="48"/>
    </location>
</feature>
<reference evidence="3 4" key="1">
    <citation type="submission" date="2024-03" db="EMBL/GenBank/DDBJ databases">
        <title>Draft genome sequence of Pseudonocardia nematodicida JCM 31783.</title>
        <authorList>
            <person name="Butdee W."/>
            <person name="Duangmal K."/>
        </authorList>
    </citation>
    <scope>NUCLEOTIDE SEQUENCE [LARGE SCALE GENOMIC DNA]</scope>
    <source>
        <strain evidence="3 4">JCM 31783</strain>
    </source>
</reference>
<comment type="caution">
    <text evidence="3">The sequence shown here is derived from an EMBL/GenBank/DDBJ whole genome shotgun (WGS) entry which is preliminary data.</text>
</comment>
<evidence type="ECO:0000313" key="3">
    <source>
        <dbReference type="EMBL" id="MEQ3550076.1"/>
    </source>
</evidence>
<keyword evidence="2" id="KW-0812">Transmembrane</keyword>
<feature type="compositionally biased region" description="Gly residues" evidence="1">
    <location>
        <begin position="208"/>
        <end position="218"/>
    </location>
</feature>